<feature type="compositionally biased region" description="Gly residues" evidence="1">
    <location>
        <begin position="1"/>
        <end position="10"/>
    </location>
</feature>
<protein>
    <submittedName>
        <fullName evidence="2">Uncharacterized protein</fullName>
    </submittedName>
</protein>
<feature type="region of interest" description="Disordered" evidence="1">
    <location>
        <begin position="36"/>
        <end position="64"/>
    </location>
</feature>
<organism evidence="2 3">
    <name type="scientific">Patagioenas fasciata monilis</name>
    <dbReference type="NCBI Taxonomy" id="372326"/>
    <lineage>
        <taxon>Eukaryota</taxon>
        <taxon>Metazoa</taxon>
        <taxon>Chordata</taxon>
        <taxon>Craniata</taxon>
        <taxon>Vertebrata</taxon>
        <taxon>Euteleostomi</taxon>
        <taxon>Archelosauria</taxon>
        <taxon>Archosauria</taxon>
        <taxon>Dinosauria</taxon>
        <taxon>Saurischia</taxon>
        <taxon>Theropoda</taxon>
        <taxon>Coelurosauria</taxon>
        <taxon>Aves</taxon>
        <taxon>Neognathae</taxon>
        <taxon>Neoaves</taxon>
        <taxon>Columbimorphae</taxon>
        <taxon>Columbiformes</taxon>
        <taxon>Columbidae</taxon>
        <taxon>Patagioenas</taxon>
    </lineage>
</organism>
<evidence type="ECO:0000313" key="3">
    <source>
        <dbReference type="Proteomes" id="UP000190648"/>
    </source>
</evidence>
<sequence>MDADSCGGGERGSRREGRDELPCACGCGGDWGSLASLPVSEPPPARRGGKGSRRTRFAGGSPCADRGCTAVSAGEVAQEAGGCVVSEDGGIRNPLVAAGPCPSPSSTDLMHKSGGFLVPG</sequence>
<comment type="caution">
    <text evidence="2">The sequence shown here is derived from an EMBL/GenBank/DDBJ whole genome shotgun (WGS) entry which is preliminary data.</text>
</comment>
<proteinExistence type="predicted"/>
<feature type="compositionally biased region" description="Basic and acidic residues" evidence="1">
    <location>
        <begin position="11"/>
        <end position="21"/>
    </location>
</feature>
<feature type="region of interest" description="Disordered" evidence="1">
    <location>
        <begin position="1"/>
        <end position="21"/>
    </location>
</feature>
<dbReference type="EMBL" id="LSYS01007601">
    <property type="protein sequence ID" value="OPJ71394.1"/>
    <property type="molecule type" value="Genomic_DNA"/>
</dbReference>
<keyword evidence="3" id="KW-1185">Reference proteome</keyword>
<dbReference type="Proteomes" id="UP000190648">
    <property type="component" value="Unassembled WGS sequence"/>
</dbReference>
<accession>A0A1V4JH40</accession>
<gene>
    <name evidence="2" type="ORF">AV530_007924</name>
</gene>
<reference evidence="2 3" key="1">
    <citation type="submission" date="2016-02" db="EMBL/GenBank/DDBJ databases">
        <title>Band-tailed pigeon sequencing and assembly.</title>
        <authorList>
            <person name="Soares A.E."/>
            <person name="Novak B.J."/>
            <person name="Rice E.S."/>
            <person name="O'Connell B."/>
            <person name="Chang D."/>
            <person name="Weber S."/>
            <person name="Shapiro B."/>
        </authorList>
    </citation>
    <scope>NUCLEOTIDE SEQUENCE [LARGE SCALE GENOMIC DNA]</scope>
    <source>
        <strain evidence="2">BTP2013</strain>
        <tissue evidence="2">Blood</tissue>
    </source>
</reference>
<feature type="compositionally biased region" description="Basic residues" evidence="1">
    <location>
        <begin position="47"/>
        <end position="56"/>
    </location>
</feature>
<evidence type="ECO:0000313" key="2">
    <source>
        <dbReference type="EMBL" id="OPJ71394.1"/>
    </source>
</evidence>
<name>A0A1V4JH40_PATFA</name>
<dbReference type="AlphaFoldDB" id="A0A1V4JH40"/>
<evidence type="ECO:0000256" key="1">
    <source>
        <dbReference type="SAM" id="MobiDB-lite"/>
    </source>
</evidence>